<dbReference type="InterPro" id="IPR019149">
    <property type="entry name" value="ABHD18"/>
</dbReference>
<dbReference type="FunCoup" id="E1ZU32">
    <property type="interactions" value="613"/>
</dbReference>
<feature type="non-terminal residue" evidence="1">
    <location>
        <position position="204"/>
    </location>
</feature>
<dbReference type="KEGG" id="cvr:CHLNCDRAFT_59467"/>
<dbReference type="GeneID" id="17350096"/>
<dbReference type="Pfam" id="PF09752">
    <property type="entry name" value="ABHD18"/>
    <property type="match status" value="1"/>
</dbReference>
<dbReference type="InParanoid" id="E1ZU32"/>
<dbReference type="eggNOG" id="KOG1551">
    <property type="taxonomic scope" value="Eukaryota"/>
</dbReference>
<name>E1ZU32_CHLVA</name>
<dbReference type="OrthoDB" id="9987145at2759"/>
<protein>
    <submittedName>
        <fullName evidence="1">Uncharacterized protein</fullName>
    </submittedName>
</protein>
<proteinExistence type="predicted"/>
<gene>
    <name evidence="1" type="ORF">CHLNCDRAFT_59467</name>
</gene>
<dbReference type="AlphaFoldDB" id="E1ZU32"/>
<dbReference type="PANTHER" id="PTHR13617">
    <property type="entry name" value="PROTEIN ABHD18"/>
    <property type="match status" value="1"/>
</dbReference>
<dbReference type="OMA" id="ISWARWE"/>
<organism evidence="2">
    <name type="scientific">Chlorella variabilis</name>
    <name type="common">Green alga</name>
    <dbReference type="NCBI Taxonomy" id="554065"/>
    <lineage>
        <taxon>Eukaryota</taxon>
        <taxon>Viridiplantae</taxon>
        <taxon>Chlorophyta</taxon>
        <taxon>core chlorophytes</taxon>
        <taxon>Trebouxiophyceae</taxon>
        <taxon>Chlorellales</taxon>
        <taxon>Chlorellaceae</taxon>
        <taxon>Chlorella clade</taxon>
        <taxon>Chlorella</taxon>
    </lineage>
</organism>
<dbReference type="EMBL" id="GL433889">
    <property type="protein sequence ID" value="EFN50663.1"/>
    <property type="molecule type" value="Genomic_DNA"/>
</dbReference>
<keyword evidence="2" id="KW-1185">Reference proteome</keyword>
<sequence length="204" mass="22708">MESAFTSALARSGRIVDLAYAALVHQLGIIPRFFPKGFGSLDLIDFHEDVQQFQRWPPDHFPQQLPWKKLVESSYGKHGYKVFKASFRTPCQGRVYDALPAESRAAHAMLIVPDAPADGAPCVVHLAATGDHGYARRSHLGLPLVQQGIATLALESPYYGQRKPHYQRGSKLLHVSDLLLLGRATIEESLLLLHWLGRAGHERL</sequence>
<accession>E1ZU32</accession>
<dbReference type="Proteomes" id="UP000008141">
    <property type="component" value="Unassembled WGS sequence"/>
</dbReference>
<dbReference type="PANTHER" id="PTHR13617:SF14">
    <property type="entry name" value="PROTEIN ABHD18"/>
    <property type="match status" value="1"/>
</dbReference>
<dbReference type="Gene3D" id="3.40.50.1820">
    <property type="entry name" value="alpha/beta hydrolase"/>
    <property type="match status" value="1"/>
</dbReference>
<evidence type="ECO:0000313" key="2">
    <source>
        <dbReference type="Proteomes" id="UP000008141"/>
    </source>
</evidence>
<dbReference type="InterPro" id="IPR029058">
    <property type="entry name" value="AB_hydrolase_fold"/>
</dbReference>
<dbReference type="RefSeq" id="XP_005852309.1">
    <property type="nucleotide sequence ID" value="XM_005852247.1"/>
</dbReference>
<evidence type="ECO:0000313" key="1">
    <source>
        <dbReference type="EMBL" id="EFN50663.1"/>
    </source>
</evidence>
<reference evidence="1 2" key="1">
    <citation type="journal article" date="2010" name="Plant Cell">
        <title>The Chlorella variabilis NC64A genome reveals adaptation to photosymbiosis, coevolution with viruses, and cryptic sex.</title>
        <authorList>
            <person name="Blanc G."/>
            <person name="Duncan G."/>
            <person name="Agarkova I."/>
            <person name="Borodovsky M."/>
            <person name="Gurnon J."/>
            <person name="Kuo A."/>
            <person name="Lindquist E."/>
            <person name="Lucas S."/>
            <person name="Pangilinan J."/>
            <person name="Polle J."/>
            <person name="Salamov A."/>
            <person name="Terry A."/>
            <person name="Yamada T."/>
            <person name="Dunigan D.D."/>
            <person name="Grigoriev I.V."/>
            <person name="Claverie J.M."/>
            <person name="Van Etten J.L."/>
        </authorList>
    </citation>
    <scope>NUCLEOTIDE SEQUENCE [LARGE SCALE GENOMIC DNA]</scope>
    <source>
        <strain evidence="1 2">NC64A</strain>
    </source>
</reference>